<dbReference type="EMBL" id="RPEM01000004">
    <property type="protein sequence ID" value="TGD43956.1"/>
    <property type="molecule type" value="Genomic_DNA"/>
</dbReference>
<dbReference type="InterPro" id="IPR046453">
    <property type="entry name" value="GpA_ATPase"/>
</dbReference>
<reference evidence="2 3" key="1">
    <citation type="submission" date="2018-11" db="EMBL/GenBank/DDBJ databases">
        <title>Tabrizicola sp. isolated from sediment of alpine lake.</title>
        <authorList>
            <person name="Liu Z."/>
        </authorList>
    </citation>
    <scope>NUCLEOTIDE SEQUENCE [LARGE SCALE GENOMIC DNA]</scope>
    <source>
        <strain evidence="2 3">DRYC-M-16</strain>
    </source>
</reference>
<proteinExistence type="predicted"/>
<gene>
    <name evidence="2" type="ORF">EEB11_08325</name>
</gene>
<comment type="caution">
    <text evidence="2">The sequence shown here is derived from an EMBL/GenBank/DDBJ whole genome shotgun (WGS) entry which is preliminary data.</text>
</comment>
<accession>A0ABY2KMZ9</accession>
<feature type="domain" description="Phage terminase large subunit GpA ATPase" evidence="1">
    <location>
        <begin position="15"/>
        <end position="85"/>
    </location>
</feature>
<evidence type="ECO:0000313" key="3">
    <source>
        <dbReference type="Proteomes" id="UP000297741"/>
    </source>
</evidence>
<dbReference type="Pfam" id="PF05876">
    <property type="entry name" value="GpA_ATPase"/>
    <property type="match status" value="1"/>
</dbReference>
<dbReference type="Proteomes" id="UP000297741">
    <property type="component" value="Unassembled WGS sequence"/>
</dbReference>
<sequence length="98" mass="10866">MLRYWLRATGPTTLNLAKGVWQQRFDPRIEESPDLRALVLPCRSRDAGNTILGKRFPGGQLILAGANCAAGLRSMPARSAIRRKSDRPKIAKPLVLSR</sequence>
<evidence type="ECO:0000259" key="1">
    <source>
        <dbReference type="Pfam" id="PF05876"/>
    </source>
</evidence>
<protein>
    <recommendedName>
        <fullName evidence="1">Phage terminase large subunit GpA ATPase domain-containing protein</fullName>
    </recommendedName>
</protein>
<keyword evidence="3" id="KW-1185">Reference proteome</keyword>
<organism evidence="2 3">
    <name type="scientific">Pseudotabrizicola sediminis</name>
    <dbReference type="NCBI Taxonomy" id="2486418"/>
    <lineage>
        <taxon>Bacteria</taxon>
        <taxon>Pseudomonadati</taxon>
        <taxon>Pseudomonadota</taxon>
        <taxon>Alphaproteobacteria</taxon>
        <taxon>Rhodobacterales</taxon>
        <taxon>Paracoccaceae</taxon>
        <taxon>Pseudotabrizicola</taxon>
    </lineage>
</organism>
<evidence type="ECO:0000313" key="2">
    <source>
        <dbReference type="EMBL" id="TGD43956.1"/>
    </source>
</evidence>
<name>A0ABY2KMZ9_9RHOB</name>